<reference evidence="2" key="1">
    <citation type="journal article" date="2019" name="Int. J. Syst. Evol. Microbiol.">
        <title>The Global Catalogue of Microorganisms (GCM) 10K type strain sequencing project: providing services to taxonomists for standard genome sequencing and annotation.</title>
        <authorList>
            <consortium name="The Broad Institute Genomics Platform"/>
            <consortium name="The Broad Institute Genome Sequencing Center for Infectious Disease"/>
            <person name="Wu L."/>
            <person name="Ma J."/>
        </authorList>
    </citation>
    <scope>NUCLEOTIDE SEQUENCE [LARGE SCALE GENOMIC DNA]</scope>
    <source>
        <strain evidence="2">CCUG 42722</strain>
    </source>
</reference>
<accession>A0ABV9HKN4</accession>
<protein>
    <submittedName>
        <fullName evidence="1">Uncharacterized protein</fullName>
    </submittedName>
</protein>
<organism evidence="1 2">
    <name type="scientific">Promicromonospora alba</name>
    <dbReference type="NCBI Taxonomy" id="1616110"/>
    <lineage>
        <taxon>Bacteria</taxon>
        <taxon>Bacillati</taxon>
        <taxon>Actinomycetota</taxon>
        <taxon>Actinomycetes</taxon>
        <taxon>Micrococcales</taxon>
        <taxon>Promicromonosporaceae</taxon>
        <taxon>Promicromonospora</taxon>
    </lineage>
</organism>
<evidence type="ECO:0000313" key="1">
    <source>
        <dbReference type="EMBL" id="MFC4630108.1"/>
    </source>
</evidence>
<proteinExistence type="predicted"/>
<name>A0ABV9HKN4_9MICO</name>
<dbReference type="RefSeq" id="WP_377137494.1">
    <property type="nucleotide sequence ID" value="NZ_JBHSFI010000005.1"/>
</dbReference>
<dbReference type="Proteomes" id="UP001596011">
    <property type="component" value="Unassembled WGS sequence"/>
</dbReference>
<gene>
    <name evidence="1" type="ORF">ACFO6V_17805</name>
</gene>
<dbReference type="EMBL" id="JBHSFI010000005">
    <property type="protein sequence ID" value="MFC4630108.1"/>
    <property type="molecule type" value="Genomic_DNA"/>
</dbReference>
<keyword evidence="2" id="KW-1185">Reference proteome</keyword>
<sequence length="106" mass="11455">MVTLNSFGTSASADIGGTIGRAHALTARLLADIGMSRIELVTFTSDRICLHPVDLTESEQIARGFGCDFPLDHRMFVPGHTLWTGIVDGLEVQIRSAPRQHAGVPR</sequence>
<evidence type="ECO:0000313" key="2">
    <source>
        <dbReference type="Proteomes" id="UP001596011"/>
    </source>
</evidence>
<comment type="caution">
    <text evidence="1">The sequence shown here is derived from an EMBL/GenBank/DDBJ whole genome shotgun (WGS) entry which is preliminary data.</text>
</comment>